<sequence>MHLTTERLRLSKLQPEDWQLFQAVHNDRAIMRWIGAIPTVSDVHQRFNERLAPWQTTSYHMLCLVIRLQESGEAVGMLGANPSWNPHRQAEVGYSLLTAHWGHGYASEALAALCQFLSNECEFHKLTASVVEGNWASRRVLEKNGFLLEGTLRDNYLLRDQWVNDWVFGRLNNVG</sequence>
<dbReference type="InterPro" id="IPR016181">
    <property type="entry name" value="Acyl_CoA_acyltransferase"/>
</dbReference>
<reference evidence="2" key="1">
    <citation type="submission" date="2022-09" db="EMBL/GenBank/DDBJ databases">
        <title>Winslowiella arboricola sp. nov., isolated from bleeding cankers on broadleaf hosts.</title>
        <authorList>
            <person name="Brady C."/>
            <person name="Kaur S."/>
            <person name="Crampton B."/>
            <person name="Maddock D."/>
            <person name="Arnold D."/>
            <person name="Denman S."/>
        </authorList>
    </citation>
    <scope>NUCLEOTIDE SEQUENCE</scope>
    <source>
        <strain evidence="2">BAC 15a-03b</strain>
    </source>
</reference>
<evidence type="ECO:0000259" key="1">
    <source>
        <dbReference type="PROSITE" id="PS51186"/>
    </source>
</evidence>
<dbReference type="PANTHER" id="PTHR43792:SF1">
    <property type="entry name" value="N-ACETYLTRANSFERASE DOMAIN-CONTAINING PROTEIN"/>
    <property type="match status" value="1"/>
</dbReference>
<dbReference type="PROSITE" id="PS51186">
    <property type="entry name" value="GNAT"/>
    <property type="match status" value="1"/>
</dbReference>
<dbReference type="EMBL" id="JAODIM010000038">
    <property type="protein sequence ID" value="MCU5777169.1"/>
    <property type="molecule type" value="Genomic_DNA"/>
</dbReference>
<comment type="caution">
    <text evidence="2">The sequence shown here is derived from an EMBL/GenBank/DDBJ whole genome shotgun (WGS) entry which is preliminary data.</text>
</comment>
<dbReference type="Gene3D" id="3.40.630.30">
    <property type="match status" value="1"/>
</dbReference>
<name>A0A9J6PFU7_9GAMM</name>
<dbReference type="PANTHER" id="PTHR43792">
    <property type="entry name" value="GNAT FAMILY, PUTATIVE (AFU_ORTHOLOGUE AFUA_3G00765)-RELATED-RELATED"/>
    <property type="match status" value="1"/>
</dbReference>
<dbReference type="GO" id="GO:0016747">
    <property type="term" value="F:acyltransferase activity, transferring groups other than amino-acyl groups"/>
    <property type="evidence" value="ECO:0007669"/>
    <property type="project" value="InterPro"/>
</dbReference>
<dbReference type="RefSeq" id="WP_267142237.1">
    <property type="nucleotide sequence ID" value="NZ_JAODIL010000067.1"/>
</dbReference>
<accession>A0A9J6PFU7</accession>
<organism evidence="2 3">
    <name type="scientific">Winslowiella arboricola</name>
    <dbReference type="NCBI Taxonomy" id="2978220"/>
    <lineage>
        <taxon>Bacteria</taxon>
        <taxon>Pseudomonadati</taxon>
        <taxon>Pseudomonadota</taxon>
        <taxon>Gammaproteobacteria</taxon>
        <taxon>Enterobacterales</taxon>
        <taxon>Erwiniaceae</taxon>
        <taxon>Winslowiella</taxon>
    </lineage>
</organism>
<keyword evidence="3" id="KW-1185">Reference proteome</keyword>
<dbReference type="InterPro" id="IPR051531">
    <property type="entry name" value="N-acetyltransferase"/>
</dbReference>
<dbReference type="Pfam" id="PF13302">
    <property type="entry name" value="Acetyltransf_3"/>
    <property type="match status" value="1"/>
</dbReference>
<evidence type="ECO:0000313" key="2">
    <source>
        <dbReference type="EMBL" id="MCU5777169.1"/>
    </source>
</evidence>
<proteinExistence type="predicted"/>
<gene>
    <name evidence="2" type="ORF">N5923_06640</name>
</gene>
<dbReference type="Proteomes" id="UP001064262">
    <property type="component" value="Unassembled WGS sequence"/>
</dbReference>
<dbReference type="SUPFAM" id="SSF55729">
    <property type="entry name" value="Acyl-CoA N-acyltransferases (Nat)"/>
    <property type="match status" value="1"/>
</dbReference>
<dbReference type="InterPro" id="IPR000182">
    <property type="entry name" value="GNAT_dom"/>
</dbReference>
<dbReference type="AlphaFoldDB" id="A0A9J6PFU7"/>
<protein>
    <submittedName>
        <fullName evidence="2">GNAT family N-acetyltransferase</fullName>
    </submittedName>
</protein>
<feature type="domain" description="N-acetyltransferase" evidence="1">
    <location>
        <begin position="8"/>
        <end position="173"/>
    </location>
</feature>
<evidence type="ECO:0000313" key="3">
    <source>
        <dbReference type="Proteomes" id="UP001064262"/>
    </source>
</evidence>